<evidence type="ECO:0000313" key="2">
    <source>
        <dbReference type="EMBL" id="KAK2634762.1"/>
    </source>
</evidence>
<keyword evidence="3" id="KW-1185">Reference proteome</keyword>
<feature type="compositionally biased region" description="Basic residues" evidence="1">
    <location>
        <begin position="1"/>
        <end position="15"/>
    </location>
</feature>
<dbReference type="Proteomes" id="UP001280121">
    <property type="component" value="Unassembled WGS sequence"/>
</dbReference>
<protein>
    <submittedName>
        <fullName evidence="2">Uncharacterized protein</fullName>
    </submittedName>
</protein>
<organism evidence="2 3">
    <name type="scientific">Dipteronia dyeriana</name>
    <dbReference type="NCBI Taxonomy" id="168575"/>
    <lineage>
        <taxon>Eukaryota</taxon>
        <taxon>Viridiplantae</taxon>
        <taxon>Streptophyta</taxon>
        <taxon>Embryophyta</taxon>
        <taxon>Tracheophyta</taxon>
        <taxon>Spermatophyta</taxon>
        <taxon>Magnoliopsida</taxon>
        <taxon>eudicotyledons</taxon>
        <taxon>Gunneridae</taxon>
        <taxon>Pentapetalae</taxon>
        <taxon>rosids</taxon>
        <taxon>malvids</taxon>
        <taxon>Sapindales</taxon>
        <taxon>Sapindaceae</taxon>
        <taxon>Hippocastanoideae</taxon>
        <taxon>Acereae</taxon>
        <taxon>Dipteronia</taxon>
    </lineage>
</organism>
<feature type="region of interest" description="Disordered" evidence="1">
    <location>
        <begin position="1"/>
        <end position="20"/>
    </location>
</feature>
<dbReference type="EMBL" id="JANJYI010000009">
    <property type="protein sequence ID" value="KAK2634762.1"/>
    <property type="molecule type" value="Genomic_DNA"/>
</dbReference>
<accession>A0AAD9TET0</accession>
<evidence type="ECO:0000313" key="3">
    <source>
        <dbReference type="Proteomes" id="UP001280121"/>
    </source>
</evidence>
<reference evidence="2" key="1">
    <citation type="journal article" date="2023" name="Plant J.">
        <title>Genome sequences and population genomics provide insights into the demographic history, inbreeding, and mutation load of two 'living fossil' tree species of Dipteronia.</title>
        <authorList>
            <person name="Feng Y."/>
            <person name="Comes H.P."/>
            <person name="Chen J."/>
            <person name="Zhu S."/>
            <person name="Lu R."/>
            <person name="Zhang X."/>
            <person name="Li P."/>
            <person name="Qiu J."/>
            <person name="Olsen K.M."/>
            <person name="Qiu Y."/>
        </authorList>
    </citation>
    <scope>NUCLEOTIDE SEQUENCE</scope>
    <source>
        <strain evidence="2">KIB01</strain>
    </source>
</reference>
<gene>
    <name evidence="2" type="ORF">Ddye_029554</name>
</gene>
<name>A0AAD9TET0_9ROSI</name>
<comment type="caution">
    <text evidence="2">The sequence shown here is derived from an EMBL/GenBank/DDBJ whole genome shotgun (WGS) entry which is preliminary data.</text>
</comment>
<evidence type="ECO:0000256" key="1">
    <source>
        <dbReference type="SAM" id="MobiDB-lite"/>
    </source>
</evidence>
<proteinExistence type="predicted"/>
<sequence>MEKKQTNKQHQRGMRHQSFTPNNQIFAVAAAAYQHPLSLPSPRVIHHGLSRRIRRSLMTKTMQSKHQFVRLIANETRFGCRFVCRPNSSRSTISQAVTATAVFAGVNLTLSTPCYRSTLAGDSRDESEAF</sequence>
<dbReference type="AlphaFoldDB" id="A0AAD9TET0"/>